<organism evidence="3 4">
    <name type="scientific">Helianthus annuus</name>
    <name type="common">Common sunflower</name>
    <dbReference type="NCBI Taxonomy" id="4232"/>
    <lineage>
        <taxon>Eukaryota</taxon>
        <taxon>Viridiplantae</taxon>
        <taxon>Streptophyta</taxon>
        <taxon>Embryophyta</taxon>
        <taxon>Tracheophyta</taxon>
        <taxon>Spermatophyta</taxon>
        <taxon>Magnoliopsida</taxon>
        <taxon>eudicotyledons</taxon>
        <taxon>Gunneridae</taxon>
        <taxon>Pentapetalae</taxon>
        <taxon>asterids</taxon>
        <taxon>campanulids</taxon>
        <taxon>Asterales</taxon>
        <taxon>Asteraceae</taxon>
        <taxon>Asteroideae</taxon>
        <taxon>Heliantheae alliance</taxon>
        <taxon>Heliantheae</taxon>
        <taxon>Helianthus</taxon>
    </lineage>
</organism>
<evidence type="ECO:0000256" key="2">
    <source>
        <dbReference type="ARBA" id="ARBA00022679"/>
    </source>
</evidence>
<dbReference type="FunFam" id="3.40.50.2000:FF:000040">
    <property type="entry name" value="UDP-glycosyltransferase 76C1"/>
    <property type="match status" value="1"/>
</dbReference>
<reference evidence="4" key="1">
    <citation type="journal article" date="2017" name="Nature">
        <title>The sunflower genome provides insights into oil metabolism, flowering and Asterid evolution.</title>
        <authorList>
            <person name="Badouin H."/>
            <person name="Gouzy J."/>
            <person name="Grassa C.J."/>
            <person name="Murat F."/>
            <person name="Staton S.E."/>
            <person name="Cottret L."/>
            <person name="Lelandais-Briere C."/>
            <person name="Owens G.L."/>
            <person name="Carrere S."/>
            <person name="Mayjonade B."/>
            <person name="Legrand L."/>
            <person name="Gill N."/>
            <person name="Kane N.C."/>
            <person name="Bowers J.E."/>
            <person name="Hubner S."/>
            <person name="Bellec A."/>
            <person name="Berard A."/>
            <person name="Berges H."/>
            <person name="Blanchet N."/>
            <person name="Boniface M.C."/>
            <person name="Brunel D."/>
            <person name="Catrice O."/>
            <person name="Chaidir N."/>
            <person name="Claudel C."/>
            <person name="Donnadieu C."/>
            <person name="Faraut T."/>
            <person name="Fievet G."/>
            <person name="Helmstetter N."/>
            <person name="King M."/>
            <person name="Knapp S.J."/>
            <person name="Lai Z."/>
            <person name="Le Paslier M.C."/>
            <person name="Lippi Y."/>
            <person name="Lorenzon L."/>
            <person name="Mandel J.R."/>
            <person name="Marage G."/>
            <person name="Marchand G."/>
            <person name="Marquand E."/>
            <person name="Bret-Mestries E."/>
            <person name="Morien E."/>
            <person name="Nambeesan S."/>
            <person name="Nguyen T."/>
            <person name="Pegot-Espagnet P."/>
            <person name="Pouilly N."/>
            <person name="Raftis F."/>
            <person name="Sallet E."/>
            <person name="Schiex T."/>
            <person name="Thomas J."/>
            <person name="Vandecasteele C."/>
            <person name="Vares D."/>
            <person name="Vear F."/>
            <person name="Vautrin S."/>
            <person name="Crespi M."/>
            <person name="Mangin B."/>
            <person name="Burke J.M."/>
            <person name="Salse J."/>
            <person name="Munos S."/>
            <person name="Vincourt P."/>
            <person name="Rieseberg L.H."/>
            <person name="Langlade N.B."/>
        </authorList>
    </citation>
    <scope>NUCLEOTIDE SEQUENCE [LARGE SCALE GENOMIC DNA]</scope>
    <source>
        <strain evidence="4">cv. SF193</strain>
    </source>
</reference>
<dbReference type="GO" id="GO:0035251">
    <property type="term" value="F:UDP-glucosyltransferase activity"/>
    <property type="evidence" value="ECO:0000318"/>
    <property type="project" value="GO_Central"/>
</dbReference>
<keyword evidence="2 3" id="KW-0808">Transferase</keyword>
<protein>
    <submittedName>
        <fullName evidence="3">Putative UDP-glucuronosyl/UDP-glucosyltransferase</fullName>
    </submittedName>
</protein>
<dbReference type="CDD" id="cd03784">
    <property type="entry name" value="GT1_Gtf-like"/>
    <property type="match status" value="1"/>
</dbReference>
<evidence type="ECO:0000313" key="3">
    <source>
        <dbReference type="EMBL" id="OTG18282.1"/>
    </source>
</evidence>
<dbReference type="AlphaFoldDB" id="A0A251U677"/>
<dbReference type="InParanoid" id="A0A251U677"/>
<dbReference type="PANTHER" id="PTHR11926">
    <property type="entry name" value="GLUCOSYL/GLUCURONOSYL TRANSFERASES"/>
    <property type="match status" value="1"/>
</dbReference>
<dbReference type="PROSITE" id="PS00375">
    <property type="entry name" value="UDPGT"/>
    <property type="match status" value="1"/>
</dbReference>
<dbReference type="InterPro" id="IPR035595">
    <property type="entry name" value="UDP_glycos_trans_CS"/>
</dbReference>
<name>A0A251U677_HELAN</name>
<dbReference type="SUPFAM" id="SSF53756">
    <property type="entry name" value="UDP-Glycosyltransferase/glycogen phosphorylase"/>
    <property type="match status" value="2"/>
</dbReference>
<keyword evidence="4" id="KW-1185">Reference proteome</keyword>
<dbReference type="PANTHER" id="PTHR11926:SF1392">
    <property type="entry name" value="GLYCOSYLTRANSFERASE"/>
    <property type="match status" value="1"/>
</dbReference>
<comment type="similarity">
    <text evidence="1">Belongs to the UDP-glycosyltransferase family.</text>
</comment>
<accession>A0A251U677</accession>
<dbReference type="Pfam" id="PF00201">
    <property type="entry name" value="UDPGT"/>
    <property type="match status" value="1"/>
</dbReference>
<sequence>MDQQNNTLEPHVLMFPIPFQGPVNCFLKLAELLCLSGIHVTFLNTEHIHRPLLRHTQVLSRFSRYPNFKFETIPDGVEHETPVPRDRFMEVMAGVDAVTKPLFREMMVSGRFSWKSERPVTVMIPDAYFSFAVDVAIEASIPVICFETISPCCLWTSYLNLPTLIEAGDVPFEGPVNCALKLAELLCLSGIRVTFLNTEHIHRPLLRHTQVLSRFSRYPNFRFETIPDGLEHENPVSGDRFMEVMDAVDVVTKPLFREMMFSGRLSRKADRPVTVMIPDACFSFAVDIAIEASIPVICFETIGPGALWTSYLNLPTLIEAGDVPFKGNDLDQLITSVPGTEHIIRKRDLDSFCRFKDLSNPGIEFILKKAHIVPRAQGLILNTFEELDSVVLPHMRKLCPNIYTIGPMHSLHKTKLMANTKLSPQETTVSNSVWKEDKTCLSWLDKHDPKTVIYVSIGSLAIMTVEQLIEIWYGVVNSGKPFLWVRRPGSITSAYDESQVPTELLERTKEIGCIVEWAPQEDVLAHPAIGGFLTHSGWNSTMESIVEGVPMVCWPYFGDQQTNSRFVGEVWKTGIDLKDTCDRLGIEKAVRDIMDSKHKLYTQAANTWENAAKESISMTGSSSIQLARLIDDILAMSLTNL</sequence>
<dbReference type="InterPro" id="IPR002213">
    <property type="entry name" value="UDP_glucos_trans"/>
</dbReference>
<evidence type="ECO:0000256" key="1">
    <source>
        <dbReference type="ARBA" id="ARBA00009995"/>
    </source>
</evidence>
<gene>
    <name evidence="3" type="ORF">HannXRQ_Chr08g0221381</name>
</gene>
<dbReference type="EMBL" id="CM007897">
    <property type="protein sequence ID" value="OTG18282.1"/>
    <property type="molecule type" value="Genomic_DNA"/>
</dbReference>
<proteinExistence type="inferred from homology"/>
<evidence type="ECO:0000313" key="4">
    <source>
        <dbReference type="Proteomes" id="UP000215914"/>
    </source>
</evidence>
<dbReference type="Gene3D" id="3.40.50.2000">
    <property type="entry name" value="Glycogen Phosphorylase B"/>
    <property type="match status" value="3"/>
</dbReference>
<dbReference type="Proteomes" id="UP000215914">
    <property type="component" value="Chromosome 8"/>
</dbReference>